<dbReference type="FunFam" id="3.90.550.10:FF:000130">
    <property type="entry name" value="Family 2 glycosyl transferase"/>
    <property type="match status" value="1"/>
</dbReference>
<dbReference type="RefSeq" id="WP_024961777.1">
    <property type="nucleotide sequence ID" value="NZ_CP012195.1"/>
</dbReference>
<dbReference type="KEGG" id="cure:CUREO_0713"/>
<dbReference type="Gene3D" id="3.90.550.10">
    <property type="entry name" value="Spore Coat Polysaccharide Biosynthesis Protein SpsA, Chain A"/>
    <property type="match status" value="1"/>
</dbReference>
<dbReference type="AlphaFoldDB" id="A0AAU8TZN7"/>
<accession>A0AAU8TZN7</accession>
<gene>
    <name evidence="2" type="ORF">CUREO_0713</name>
</gene>
<feature type="domain" description="Glycosyltransferase 2-like" evidence="1">
    <location>
        <begin position="6"/>
        <end position="131"/>
    </location>
</feature>
<evidence type="ECO:0000313" key="3">
    <source>
        <dbReference type="Proteomes" id="UP000063971"/>
    </source>
</evidence>
<dbReference type="InterPro" id="IPR001173">
    <property type="entry name" value="Glyco_trans_2-like"/>
</dbReference>
<dbReference type="PANTHER" id="PTHR22916:SF3">
    <property type="entry name" value="UDP-GLCNAC:BETAGAL BETA-1,3-N-ACETYLGLUCOSAMINYLTRANSFERASE-LIKE PROTEIN 1"/>
    <property type="match status" value="1"/>
</dbReference>
<dbReference type="PANTHER" id="PTHR22916">
    <property type="entry name" value="GLYCOSYLTRANSFERASE"/>
    <property type="match status" value="1"/>
</dbReference>
<proteinExistence type="predicted"/>
<dbReference type="GO" id="GO:0016758">
    <property type="term" value="F:hexosyltransferase activity"/>
    <property type="evidence" value="ECO:0007669"/>
    <property type="project" value="UniProtKB-ARBA"/>
</dbReference>
<dbReference type="Proteomes" id="UP000063971">
    <property type="component" value="Chromosome"/>
</dbReference>
<reference evidence="2 3" key="1">
    <citation type="journal article" date="2015" name="Genome Announc.">
        <title>Complete Genome Sequence of the Campylobacter ureolyticus Clinical Isolate RIGS 9880.</title>
        <authorList>
            <person name="Miller W.G."/>
            <person name="Yee E."/>
            <person name="On S.L."/>
            <person name="Andersen L.P."/>
            <person name="Bono J.L."/>
        </authorList>
    </citation>
    <scope>NUCLEOTIDE SEQUENCE [LARGE SCALE GENOMIC DNA]</scope>
    <source>
        <strain evidence="2 3">RIGS 9880</strain>
    </source>
</reference>
<evidence type="ECO:0000313" key="2">
    <source>
        <dbReference type="EMBL" id="AKT90575.1"/>
    </source>
</evidence>
<organism evidence="2 3">
    <name type="scientific">Campylobacter ureolyticus RIGS 9880</name>
    <dbReference type="NCBI Taxonomy" id="1032069"/>
    <lineage>
        <taxon>Bacteria</taxon>
        <taxon>Pseudomonadati</taxon>
        <taxon>Campylobacterota</taxon>
        <taxon>Epsilonproteobacteria</taxon>
        <taxon>Campylobacterales</taxon>
        <taxon>Campylobacteraceae</taxon>
        <taxon>Campylobacter</taxon>
    </lineage>
</organism>
<evidence type="ECO:0000259" key="1">
    <source>
        <dbReference type="Pfam" id="PF00535"/>
    </source>
</evidence>
<dbReference type="SUPFAM" id="SSF53448">
    <property type="entry name" value="Nucleotide-diphospho-sugar transferases"/>
    <property type="match status" value="1"/>
</dbReference>
<name>A0AAU8TZN7_9BACT</name>
<dbReference type="EMBL" id="CP012195">
    <property type="protein sequence ID" value="AKT90575.1"/>
    <property type="molecule type" value="Genomic_DNA"/>
</dbReference>
<sequence>MNDLVSIIMPSYGSEKFISKSIDSVLLQTYDNWELIIIDDCSPDESNKIIKEYLSKDSRIKFVKLEKNSGAAVARNKGIEIAKGRFIAFLDSDDLWLPEKLEKQISFMKDNDLAFTYSSYMLVDEMDKNIGEFIIKPKISYSSMLKTCSVGCLTAIYDSYKLEKVYMPLILKRQDYGTWLKILKNIKTSKGILEPLAIYRIRSNSLSSNKLKASVYQWKIYREVEKLDIFRSLYYFINYAINGFLKYR</sequence>
<dbReference type="Pfam" id="PF00535">
    <property type="entry name" value="Glycos_transf_2"/>
    <property type="match status" value="1"/>
</dbReference>
<dbReference type="InterPro" id="IPR029044">
    <property type="entry name" value="Nucleotide-diphossugar_trans"/>
</dbReference>
<protein>
    <submittedName>
        <fullName evidence="2">Glycosyltransferase, family 2</fullName>
    </submittedName>
</protein>
<dbReference type="CDD" id="cd00761">
    <property type="entry name" value="Glyco_tranf_GTA_type"/>
    <property type="match status" value="1"/>
</dbReference>